<gene>
    <name evidence="1" type="ORF">GCM10009105_28180</name>
</gene>
<name>A0ABN1IQW9_9GAMM</name>
<dbReference type="RefSeq" id="WP_343792244.1">
    <property type="nucleotide sequence ID" value="NZ_BAAAEU010000024.1"/>
</dbReference>
<protein>
    <submittedName>
        <fullName evidence="1">Uncharacterized protein</fullName>
    </submittedName>
</protein>
<keyword evidence="2" id="KW-1185">Reference proteome</keyword>
<sequence length="348" mass="38557">MKTRKHLVVAGAGAADLAEIATFLRVVQPLLDHTWSFAGEDDDIDLVLSDLTDFGGRCARVRALDEGRHFAVLADPGADVLDAELIVHRPISAKAIAGLLNHVGHTAAPGPRRHSDFSAPERRVVVPQVRKAPHREDRPTTAPSTRACFLDIQRVRACTNLDALIQRGAVLLERPGLPALLIDPVTDTFHTSARMLDLEPYFLDAVNGQERRRVGGHALAALRKELPARPLARLRWLHALLRSNGWLAEHLDPSANYRLKRWFQVDTDYRKQHRIALTLMREAPLHRIAASAKAHMADVFDVVNAFDALGLIVATRQPIYGTEAEPGGKRRRSMKKARPLLAATAFTR</sequence>
<dbReference type="EMBL" id="BAAAEU010000024">
    <property type="protein sequence ID" value="GAA0719578.1"/>
    <property type="molecule type" value="Genomic_DNA"/>
</dbReference>
<comment type="caution">
    <text evidence="1">The sequence shown here is derived from an EMBL/GenBank/DDBJ whole genome shotgun (WGS) entry which is preliminary data.</text>
</comment>
<proteinExistence type="predicted"/>
<organism evidence="1 2">
    <name type="scientific">Dokdonella soli</name>
    <dbReference type="NCBI Taxonomy" id="529810"/>
    <lineage>
        <taxon>Bacteria</taxon>
        <taxon>Pseudomonadati</taxon>
        <taxon>Pseudomonadota</taxon>
        <taxon>Gammaproteobacteria</taxon>
        <taxon>Lysobacterales</taxon>
        <taxon>Rhodanobacteraceae</taxon>
        <taxon>Dokdonella</taxon>
    </lineage>
</organism>
<reference evidence="1 2" key="1">
    <citation type="journal article" date="2019" name="Int. J. Syst. Evol. Microbiol.">
        <title>The Global Catalogue of Microorganisms (GCM) 10K type strain sequencing project: providing services to taxonomists for standard genome sequencing and annotation.</title>
        <authorList>
            <consortium name="The Broad Institute Genomics Platform"/>
            <consortium name="The Broad Institute Genome Sequencing Center for Infectious Disease"/>
            <person name="Wu L."/>
            <person name="Ma J."/>
        </authorList>
    </citation>
    <scope>NUCLEOTIDE SEQUENCE [LARGE SCALE GENOMIC DNA]</scope>
    <source>
        <strain evidence="1 2">JCM 15421</strain>
    </source>
</reference>
<accession>A0ABN1IQW9</accession>
<evidence type="ECO:0000313" key="1">
    <source>
        <dbReference type="EMBL" id="GAA0719578.1"/>
    </source>
</evidence>
<evidence type="ECO:0000313" key="2">
    <source>
        <dbReference type="Proteomes" id="UP001501523"/>
    </source>
</evidence>
<dbReference type="Proteomes" id="UP001501523">
    <property type="component" value="Unassembled WGS sequence"/>
</dbReference>